<evidence type="ECO:0000313" key="2">
    <source>
        <dbReference type="EMBL" id="OLQ72184.1"/>
    </source>
</evidence>
<feature type="signal peptide" evidence="1">
    <location>
        <begin position="1"/>
        <end position="20"/>
    </location>
</feature>
<evidence type="ECO:0008006" key="4">
    <source>
        <dbReference type="Google" id="ProtNLM"/>
    </source>
</evidence>
<dbReference type="AlphaFoldDB" id="A0A1Q9GCT0"/>
<comment type="caution">
    <text evidence="2">The sequence shown here is derived from an EMBL/GenBank/DDBJ whole genome shotgun (WGS) entry which is preliminary data.</text>
</comment>
<sequence>MRSNAAVLCLCLLSSTWLFGCTEDGGGGSSSDSSAASNIYSHISVKTDSTAMSTTGHCFDTNSKFRTDHFIIGSKGSVSDAKMQEIARVAQNTLNVDLAAYSWNAWSDLKVDYSNPLEVCVIASEGSNGAGNDLGFVVGPNRSGSDLDNLVKHELKHTYQSRLIGPTGLNDSHTWFAEAVATGLSTNETVSDTQLNAFISQVSITPTQVTHDGLQDMVMMRLSDGSTEYGSYNMALRYLQTQGASIQDLWEVFKIINQIEQSCKADHQAAVANGEVVNPVDPQSTSCTGYASTYSSGETMWNGEIISGSMDDPLAPNPEPGKSKFHVAFDYVMSSYGVTYDNIDDETAFRNTVINGM</sequence>
<feature type="chain" id="PRO_5010206953" description="DUF4157 domain-containing protein" evidence="1">
    <location>
        <begin position="21"/>
        <end position="357"/>
    </location>
</feature>
<proteinExistence type="predicted"/>
<gene>
    <name evidence="2" type="ORF">BIT28_24480</name>
</gene>
<dbReference type="PROSITE" id="PS51257">
    <property type="entry name" value="PROKAR_LIPOPROTEIN"/>
    <property type="match status" value="1"/>
</dbReference>
<dbReference type="Proteomes" id="UP000186905">
    <property type="component" value="Unassembled WGS sequence"/>
</dbReference>
<dbReference type="RefSeq" id="WP_075767159.1">
    <property type="nucleotide sequence ID" value="NZ_MJIL01000092.1"/>
</dbReference>
<keyword evidence="1" id="KW-0732">Signal</keyword>
<evidence type="ECO:0000313" key="3">
    <source>
        <dbReference type="Proteomes" id="UP000186905"/>
    </source>
</evidence>
<protein>
    <recommendedName>
        <fullName evidence="4">DUF4157 domain-containing protein</fullName>
    </recommendedName>
</protein>
<name>A0A1Q9GCT0_9GAMM</name>
<evidence type="ECO:0000256" key="1">
    <source>
        <dbReference type="SAM" id="SignalP"/>
    </source>
</evidence>
<dbReference type="OrthoDB" id="5829366at2"/>
<reference evidence="2 3" key="1">
    <citation type="submission" date="2016-09" db="EMBL/GenBank/DDBJ databases">
        <title>Photobacterium proteolyticum sp. nov. a protease producing bacterium isolated from ocean sediments of Laizhou Bay.</title>
        <authorList>
            <person name="Li Y."/>
        </authorList>
    </citation>
    <scope>NUCLEOTIDE SEQUENCE [LARGE SCALE GENOMIC DNA]</scope>
    <source>
        <strain evidence="2 3">13-12</strain>
    </source>
</reference>
<keyword evidence="3" id="KW-1185">Reference proteome</keyword>
<accession>A0A1Q9GCT0</accession>
<dbReference type="EMBL" id="MJIL01000092">
    <property type="protein sequence ID" value="OLQ72184.1"/>
    <property type="molecule type" value="Genomic_DNA"/>
</dbReference>
<organism evidence="2 3">
    <name type="scientific">Photobacterium proteolyticum</name>
    <dbReference type="NCBI Taxonomy" id="1903952"/>
    <lineage>
        <taxon>Bacteria</taxon>
        <taxon>Pseudomonadati</taxon>
        <taxon>Pseudomonadota</taxon>
        <taxon>Gammaproteobacteria</taxon>
        <taxon>Vibrionales</taxon>
        <taxon>Vibrionaceae</taxon>
        <taxon>Photobacterium</taxon>
    </lineage>
</organism>